<dbReference type="Proteomes" id="UP000533269">
    <property type="component" value="Unassembled WGS sequence"/>
</dbReference>
<evidence type="ECO:0000256" key="2">
    <source>
        <dbReference type="ARBA" id="ARBA00022448"/>
    </source>
</evidence>
<feature type="transmembrane region" description="Helical" evidence="7">
    <location>
        <begin position="226"/>
        <end position="245"/>
    </location>
</feature>
<evidence type="ECO:0000256" key="7">
    <source>
        <dbReference type="SAM" id="Phobius"/>
    </source>
</evidence>
<dbReference type="InterPro" id="IPR011701">
    <property type="entry name" value="MFS"/>
</dbReference>
<dbReference type="InterPro" id="IPR020846">
    <property type="entry name" value="MFS_dom"/>
</dbReference>
<feature type="transmembrane region" description="Helical" evidence="7">
    <location>
        <begin position="109"/>
        <end position="127"/>
    </location>
</feature>
<dbReference type="AlphaFoldDB" id="A0A7W4TMN2"/>
<keyword evidence="2" id="KW-0813">Transport</keyword>
<evidence type="ECO:0000313" key="9">
    <source>
        <dbReference type="EMBL" id="MBB2901724.1"/>
    </source>
</evidence>
<evidence type="ECO:0000259" key="8">
    <source>
        <dbReference type="PROSITE" id="PS50850"/>
    </source>
</evidence>
<dbReference type="PANTHER" id="PTHR23517">
    <property type="entry name" value="RESISTANCE PROTEIN MDTM, PUTATIVE-RELATED-RELATED"/>
    <property type="match status" value="1"/>
</dbReference>
<dbReference type="SUPFAM" id="SSF103473">
    <property type="entry name" value="MFS general substrate transporter"/>
    <property type="match status" value="1"/>
</dbReference>
<keyword evidence="3" id="KW-1003">Cell membrane</keyword>
<comment type="caution">
    <text evidence="9">The sequence shown here is derived from an EMBL/GenBank/DDBJ whole genome shotgun (WGS) entry which is preliminary data.</text>
</comment>
<protein>
    <submittedName>
        <fullName evidence="9">MFS family permease</fullName>
    </submittedName>
</protein>
<feature type="transmembrane region" description="Helical" evidence="7">
    <location>
        <begin position="370"/>
        <end position="399"/>
    </location>
</feature>
<comment type="subcellular location">
    <subcellularLocation>
        <location evidence="1">Cell membrane</location>
        <topology evidence="1">Multi-pass membrane protein</topology>
    </subcellularLocation>
</comment>
<dbReference type="InterPro" id="IPR036259">
    <property type="entry name" value="MFS_trans_sf"/>
</dbReference>
<feature type="transmembrane region" description="Helical" evidence="7">
    <location>
        <begin position="298"/>
        <end position="331"/>
    </location>
</feature>
<evidence type="ECO:0000256" key="3">
    <source>
        <dbReference type="ARBA" id="ARBA00022475"/>
    </source>
</evidence>
<feature type="transmembrane region" description="Helical" evidence="7">
    <location>
        <begin position="257"/>
        <end position="277"/>
    </location>
</feature>
<reference evidence="9 10" key="1">
    <citation type="submission" date="2020-08" db="EMBL/GenBank/DDBJ databases">
        <title>The Agave Microbiome: Exploring the role of microbial communities in plant adaptations to desert environments.</title>
        <authorList>
            <person name="Partida-Martinez L.P."/>
        </authorList>
    </citation>
    <scope>NUCLEOTIDE SEQUENCE [LARGE SCALE GENOMIC DNA]</scope>
    <source>
        <strain evidence="9 10">AS2.23</strain>
    </source>
</reference>
<organism evidence="9 10">
    <name type="scientific">Kineococcus radiotolerans</name>
    <dbReference type="NCBI Taxonomy" id="131568"/>
    <lineage>
        <taxon>Bacteria</taxon>
        <taxon>Bacillati</taxon>
        <taxon>Actinomycetota</taxon>
        <taxon>Actinomycetes</taxon>
        <taxon>Kineosporiales</taxon>
        <taxon>Kineosporiaceae</taxon>
        <taxon>Kineococcus</taxon>
    </lineage>
</organism>
<sequence length="410" mass="40436">MPTPLAVPTGRPRLGVLPGFLAALSPLSQLGFTPVAVVLGDRLGLSVGQVGLTVGIYAAAAAAATLVLGPLFDLVSPRRVLPVAVAANVVLSASLLLEPGFAGILVSRVLSGLTNSALMLCASVVVADANRGDGTARERGFSRLQTFTSLGAVAGLGVGATAAGLGAPQVWSWTVVGYGLVVLALTPAISRRLPAALPGVAGAGPGARVSAVLREVGAALRVPRTALLLVAAAGVGWAIQAAHYAVSLLSEQLHPPLWQRVLLAVMIPAGVFLGSSANQVLLGRRSAARVFSRAYPALPVSCAVLALVVGAGGGWGVVALLTTLVVLGAVLGTLMPLSPAVLVGWHPGLRGSVTAADSVAKGLGSTVSPVVLGAVAAATSLGAGFLVLAAVAALAAVCARAATPGPPQRG</sequence>
<name>A0A7W4TMN2_KINRA</name>
<accession>A0A7W4TMN2</accession>
<evidence type="ECO:0000256" key="1">
    <source>
        <dbReference type="ARBA" id="ARBA00004651"/>
    </source>
</evidence>
<feature type="transmembrane region" description="Helical" evidence="7">
    <location>
        <begin position="50"/>
        <end position="68"/>
    </location>
</feature>
<gene>
    <name evidence="9" type="ORF">FHR75_002539</name>
</gene>
<dbReference type="GO" id="GO:0022857">
    <property type="term" value="F:transmembrane transporter activity"/>
    <property type="evidence" value="ECO:0007669"/>
    <property type="project" value="InterPro"/>
</dbReference>
<keyword evidence="5 7" id="KW-1133">Transmembrane helix</keyword>
<feature type="transmembrane region" description="Helical" evidence="7">
    <location>
        <begin position="147"/>
        <end position="165"/>
    </location>
</feature>
<evidence type="ECO:0000256" key="4">
    <source>
        <dbReference type="ARBA" id="ARBA00022692"/>
    </source>
</evidence>
<dbReference type="GO" id="GO:0005886">
    <property type="term" value="C:plasma membrane"/>
    <property type="evidence" value="ECO:0007669"/>
    <property type="project" value="UniProtKB-SubCell"/>
</dbReference>
<evidence type="ECO:0000313" key="10">
    <source>
        <dbReference type="Proteomes" id="UP000533269"/>
    </source>
</evidence>
<dbReference type="Gene3D" id="1.20.1250.20">
    <property type="entry name" value="MFS general substrate transporter like domains"/>
    <property type="match status" value="1"/>
</dbReference>
<reference evidence="9 10" key="2">
    <citation type="submission" date="2020-08" db="EMBL/GenBank/DDBJ databases">
        <authorList>
            <person name="Partida-Martinez L."/>
            <person name="Huntemann M."/>
            <person name="Clum A."/>
            <person name="Wang J."/>
            <person name="Palaniappan K."/>
            <person name="Ritter S."/>
            <person name="Chen I.-M."/>
            <person name="Stamatis D."/>
            <person name="Reddy T."/>
            <person name="O'Malley R."/>
            <person name="Daum C."/>
            <person name="Shapiro N."/>
            <person name="Ivanova N."/>
            <person name="Kyrpides N."/>
            <person name="Woyke T."/>
        </authorList>
    </citation>
    <scope>NUCLEOTIDE SEQUENCE [LARGE SCALE GENOMIC DNA]</scope>
    <source>
        <strain evidence="9 10">AS2.23</strain>
    </source>
</reference>
<evidence type="ECO:0000256" key="5">
    <source>
        <dbReference type="ARBA" id="ARBA00022989"/>
    </source>
</evidence>
<dbReference type="PROSITE" id="PS50850">
    <property type="entry name" value="MFS"/>
    <property type="match status" value="1"/>
</dbReference>
<feature type="domain" description="Major facilitator superfamily (MFS) profile" evidence="8">
    <location>
        <begin position="1"/>
        <end position="407"/>
    </location>
</feature>
<keyword evidence="6 7" id="KW-0472">Membrane</keyword>
<evidence type="ECO:0000256" key="6">
    <source>
        <dbReference type="ARBA" id="ARBA00023136"/>
    </source>
</evidence>
<dbReference type="EMBL" id="JACHVY010000002">
    <property type="protein sequence ID" value="MBB2901724.1"/>
    <property type="molecule type" value="Genomic_DNA"/>
</dbReference>
<keyword evidence="4 7" id="KW-0812">Transmembrane</keyword>
<dbReference type="InterPro" id="IPR050171">
    <property type="entry name" value="MFS_Transporters"/>
</dbReference>
<feature type="transmembrane region" description="Helical" evidence="7">
    <location>
        <begin position="171"/>
        <end position="189"/>
    </location>
</feature>
<dbReference type="RefSeq" id="WP_183391719.1">
    <property type="nucleotide sequence ID" value="NZ_JACHVY010000002.1"/>
</dbReference>
<proteinExistence type="predicted"/>
<dbReference type="Pfam" id="PF07690">
    <property type="entry name" value="MFS_1"/>
    <property type="match status" value="1"/>
</dbReference>